<evidence type="ECO:0000313" key="7">
    <source>
        <dbReference type="EMBL" id="TDG26491.1"/>
    </source>
</evidence>
<dbReference type="OrthoDB" id="9089456at2"/>
<evidence type="ECO:0000256" key="2">
    <source>
        <dbReference type="ARBA" id="ARBA00022692"/>
    </source>
</evidence>
<evidence type="ECO:0000313" key="8">
    <source>
        <dbReference type="Proteomes" id="UP000295722"/>
    </source>
</evidence>
<keyword evidence="8" id="KW-1185">Reference proteome</keyword>
<dbReference type="Proteomes" id="UP000295722">
    <property type="component" value="Unassembled WGS sequence"/>
</dbReference>
<organism evidence="7 8">
    <name type="scientific">Paraburkholderia silviterrae</name>
    <dbReference type="NCBI Taxonomy" id="2528715"/>
    <lineage>
        <taxon>Bacteria</taxon>
        <taxon>Pseudomonadati</taxon>
        <taxon>Pseudomonadota</taxon>
        <taxon>Betaproteobacteria</taxon>
        <taxon>Burkholderiales</taxon>
        <taxon>Burkholderiaceae</taxon>
        <taxon>Paraburkholderia</taxon>
    </lineage>
</organism>
<dbReference type="AlphaFoldDB" id="A0A4R5MGN2"/>
<feature type="transmembrane region" description="Helical" evidence="5">
    <location>
        <begin position="161"/>
        <end position="178"/>
    </location>
</feature>
<feature type="transmembrane region" description="Helical" evidence="5">
    <location>
        <begin position="87"/>
        <end position="103"/>
    </location>
</feature>
<feature type="transmembrane region" description="Helical" evidence="5">
    <location>
        <begin position="109"/>
        <end position="126"/>
    </location>
</feature>
<evidence type="ECO:0000256" key="1">
    <source>
        <dbReference type="ARBA" id="ARBA00004141"/>
    </source>
</evidence>
<keyword evidence="3 5" id="KW-1133">Transmembrane helix</keyword>
<evidence type="ECO:0000256" key="4">
    <source>
        <dbReference type="ARBA" id="ARBA00023136"/>
    </source>
</evidence>
<dbReference type="InterPro" id="IPR049453">
    <property type="entry name" value="Memb_transporter_dom"/>
</dbReference>
<feature type="transmembrane region" description="Helical" evidence="5">
    <location>
        <begin position="133"/>
        <end position="155"/>
    </location>
</feature>
<dbReference type="RefSeq" id="WP_133193535.1">
    <property type="nucleotide sequence ID" value="NZ_JBHUCW010000001.1"/>
</dbReference>
<feature type="domain" description="Integral membrane bound transporter" evidence="6">
    <location>
        <begin position="48"/>
        <end position="170"/>
    </location>
</feature>
<evidence type="ECO:0000256" key="5">
    <source>
        <dbReference type="SAM" id="Phobius"/>
    </source>
</evidence>
<reference evidence="7 8" key="1">
    <citation type="submission" date="2019-03" db="EMBL/GenBank/DDBJ databases">
        <title>Paraburkholderia sp. 4M-K11, isolated from subtropical forest soil.</title>
        <authorList>
            <person name="Gao Z.-H."/>
            <person name="Qiu L.-H."/>
        </authorList>
    </citation>
    <scope>NUCLEOTIDE SEQUENCE [LARGE SCALE GENOMIC DNA]</scope>
    <source>
        <strain evidence="7 8">4M-K11</strain>
    </source>
</reference>
<keyword evidence="2 5" id="KW-0812">Transmembrane</keyword>
<name>A0A4R5MGN2_9BURK</name>
<comment type="subcellular location">
    <subcellularLocation>
        <location evidence="1">Membrane</location>
        <topology evidence="1">Multi-pass membrane protein</topology>
    </subcellularLocation>
</comment>
<proteinExistence type="predicted"/>
<keyword evidence="4 5" id="KW-0472">Membrane</keyword>
<evidence type="ECO:0000259" key="6">
    <source>
        <dbReference type="Pfam" id="PF13515"/>
    </source>
</evidence>
<dbReference type="GO" id="GO:0016020">
    <property type="term" value="C:membrane"/>
    <property type="evidence" value="ECO:0007669"/>
    <property type="project" value="UniProtKB-SubCell"/>
</dbReference>
<comment type="caution">
    <text evidence="7">The sequence shown here is derived from an EMBL/GenBank/DDBJ whole genome shotgun (WGS) entry which is preliminary data.</text>
</comment>
<accession>A0A4R5MGN2</accession>
<sequence length="185" mass="19599">MHDPQENLFAYLTSLQQSALSALKLLPLKSRAAQGALMALRAVCGAGLAYSIGRALHTEQAFWAAITAIAVTQHDYADTLTQSRDQFIGAIAGGIVGFAAATLGPENMAAYLVAVAVVIVACWCLRVSTAARLGAITTTIVLLVPSHGPVWGVALFRVAEVAIGMACALPVCWGFSYLERRWLRV</sequence>
<gene>
    <name evidence="7" type="ORF">EYW47_03880</name>
</gene>
<evidence type="ECO:0000256" key="3">
    <source>
        <dbReference type="ARBA" id="ARBA00022989"/>
    </source>
</evidence>
<dbReference type="EMBL" id="SMRP01000001">
    <property type="protein sequence ID" value="TDG26491.1"/>
    <property type="molecule type" value="Genomic_DNA"/>
</dbReference>
<protein>
    <submittedName>
        <fullName evidence="7">FUSC family protein</fullName>
    </submittedName>
</protein>
<dbReference type="Pfam" id="PF13515">
    <property type="entry name" value="FUSC_2"/>
    <property type="match status" value="1"/>
</dbReference>